<name>A0A7C4Q584_9CHLR</name>
<dbReference type="EMBL" id="DSXR01000127">
    <property type="protein sequence ID" value="HGS88409.1"/>
    <property type="molecule type" value="Genomic_DNA"/>
</dbReference>
<gene>
    <name evidence="1" type="ORF">ENT17_12460</name>
</gene>
<evidence type="ECO:0000313" key="1">
    <source>
        <dbReference type="EMBL" id="HGS88409.1"/>
    </source>
</evidence>
<sequence>MQETLAELYVGADGCRAGWAAALLQPALRSVRLWMVPSFRQLVEDVPAAAEVWVDIPIGLTGSGATRRLDEAMRASLKERKSSVFPAPCRAALAAQTYPQARELEQLHHARSLSAQAYHLIPKIREVDELLQNQPAWRARVLESHPELCFQRLNGDQPLRHSKKYPAGWQERAELLECYLKGSREAALDLLANTRRAQVQPDDVLDALVLAVAAWLNRGEEGGYLRQKESQDAAGIPLRIACPPLLRCGETA</sequence>
<protein>
    <submittedName>
        <fullName evidence="1">DUF429 domain-containing protein</fullName>
    </submittedName>
</protein>
<dbReference type="Pfam" id="PF04250">
    <property type="entry name" value="DUF429"/>
    <property type="match status" value="1"/>
</dbReference>
<proteinExistence type="predicted"/>
<dbReference type="AlphaFoldDB" id="A0A7C4Q584"/>
<reference evidence="1" key="1">
    <citation type="journal article" date="2020" name="mSystems">
        <title>Genome- and Community-Level Interaction Insights into Carbon Utilization and Element Cycling Functions of Hydrothermarchaeota in Hydrothermal Sediment.</title>
        <authorList>
            <person name="Zhou Z."/>
            <person name="Liu Y."/>
            <person name="Xu W."/>
            <person name="Pan J."/>
            <person name="Luo Z.H."/>
            <person name="Li M."/>
        </authorList>
    </citation>
    <scope>NUCLEOTIDE SEQUENCE [LARGE SCALE GENOMIC DNA]</scope>
    <source>
        <strain evidence="1">SpSt-556</strain>
    </source>
</reference>
<comment type="caution">
    <text evidence="1">The sequence shown here is derived from an EMBL/GenBank/DDBJ whole genome shotgun (WGS) entry which is preliminary data.</text>
</comment>
<dbReference type="InterPro" id="IPR007362">
    <property type="entry name" value="DUF429"/>
</dbReference>
<accession>A0A7C4Q584</accession>
<organism evidence="1">
    <name type="scientific">Bellilinea caldifistulae</name>
    <dbReference type="NCBI Taxonomy" id="360411"/>
    <lineage>
        <taxon>Bacteria</taxon>
        <taxon>Bacillati</taxon>
        <taxon>Chloroflexota</taxon>
        <taxon>Anaerolineae</taxon>
        <taxon>Anaerolineales</taxon>
        <taxon>Anaerolineaceae</taxon>
        <taxon>Bellilinea</taxon>
    </lineage>
</organism>